<name>A0A8C5N1S5_9ANUR</name>
<dbReference type="PANTHER" id="PTHR21301:SF13">
    <property type="match status" value="1"/>
</dbReference>
<reference evidence="2" key="1">
    <citation type="submission" date="2025-08" db="UniProtKB">
        <authorList>
            <consortium name="Ensembl"/>
        </authorList>
    </citation>
    <scope>IDENTIFICATION</scope>
</reference>
<proteinExistence type="predicted"/>
<accession>A0A8C5N1S5</accession>
<evidence type="ECO:0000313" key="3">
    <source>
        <dbReference type="Proteomes" id="UP000694569"/>
    </source>
</evidence>
<protein>
    <recommendedName>
        <fullName evidence="1">Reverse transcriptase domain-containing protein</fullName>
    </recommendedName>
</protein>
<dbReference type="Pfam" id="PF26215">
    <property type="entry name" value="HTH_animal"/>
    <property type="match status" value="1"/>
</dbReference>
<dbReference type="PANTHER" id="PTHR21301">
    <property type="entry name" value="REVERSE TRANSCRIPTASE"/>
    <property type="match status" value="1"/>
</dbReference>
<keyword evidence="3" id="KW-1185">Reference proteome</keyword>
<evidence type="ECO:0000313" key="2">
    <source>
        <dbReference type="Ensembl" id="ENSLLEP00000020317.1"/>
    </source>
</evidence>
<dbReference type="GeneTree" id="ENSGT00940000154669"/>
<dbReference type="PROSITE" id="PS50878">
    <property type="entry name" value="RT_POL"/>
    <property type="match status" value="1"/>
</dbReference>
<sequence length="730" mass="83788">MGISRIQRQQKRSKYVQLSKGNHSLCQGNNVGSRYPSVHNASLPKQYVNVRPHNYHHIPSHNNTVIPNKTGTSSSSPGIPMANQGFTVINLSNFQLNEAHLSVLNKGLSFVPVSNLDKFEWTKDIHLFVRKLALHKVHKTKDEQRLKSMGLEISDLPCLRILTGLLEEQETNQESLTNVHIKSRFTPNFKEFGNLEMFCNLVCAEIDQLNDSDVLMSISDNLTHVERKSLKELESDKSLIIKQSDKGGNVVLMSIDFYERMIYNILDDTDTYARLPKDPTIHFSRQLKDLICLSFEQSLITKSQYEFLLPSSPTIATFYGIPKTHKNINEPPGRPIVSGNDCLTQNASIFLDKILRKYVVKLPSYLRDTKQALQILKGISINKDTLLCSLDVESLYSSIPHDLGLKHIRLFLERDDSLNGPFIEFLVKLTSFVLTHNYFLFKGQYFHQLRGTAMGSSMAPSYANLYLGIWEENCKINDKLLSYIDKIELWLRYIDDVLLLWKGSEEEFLQFVSLLNDNVYNLKFTFEIQKDSISFLDIKISKTDGGTLSTTLYKKATATNSLLHWQSFHPLPLKRGIPVGQYLRLRRICSSDDEFLIKAKKLKDFREKGYPNRHLKRAFQQAMSKSRDNLLQDSKPKNNNIIRCIGTFDRGWNQIYSILDRFWPLLTMGPQLSDKLGARPSVTARRSRNLRDRLVHSHHNPIINKRPTTWLSNNLRGTYQCGHCVACNSS</sequence>
<dbReference type="Ensembl" id="ENSLLET00000021116.1">
    <property type="protein sequence ID" value="ENSLLEP00000020317.1"/>
    <property type="gene ID" value="ENSLLEG00000012874.1"/>
</dbReference>
<dbReference type="OrthoDB" id="9908725at2759"/>
<dbReference type="InterPro" id="IPR058912">
    <property type="entry name" value="HTH_animal"/>
</dbReference>
<dbReference type="InterPro" id="IPR000477">
    <property type="entry name" value="RT_dom"/>
</dbReference>
<dbReference type="Proteomes" id="UP000694569">
    <property type="component" value="Unplaced"/>
</dbReference>
<dbReference type="Pfam" id="PF00078">
    <property type="entry name" value="RVT_1"/>
    <property type="match status" value="1"/>
</dbReference>
<feature type="domain" description="Reverse transcriptase" evidence="1">
    <location>
        <begin position="302"/>
        <end position="552"/>
    </location>
</feature>
<evidence type="ECO:0000259" key="1">
    <source>
        <dbReference type="PROSITE" id="PS50878"/>
    </source>
</evidence>
<dbReference type="AlphaFoldDB" id="A0A8C5N1S5"/>
<reference evidence="2" key="2">
    <citation type="submission" date="2025-09" db="UniProtKB">
        <authorList>
            <consortium name="Ensembl"/>
        </authorList>
    </citation>
    <scope>IDENTIFICATION</scope>
</reference>
<organism evidence="2 3">
    <name type="scientific">Leptobrachium leishanense</name>
    <name type="common">Leishan spiny toad</name>
    <dbReference type="NCBI Taxonomy" id="445787"/>
    <lineage>
        <taxon>Eukaryota</taxon>
        <taxon>Metazoa</taxon>
        <taxon>Chordata</taxon>
        <taxon>Craniata</taxon>
        <taxon>Vertebrata</taxon>
        <taxon>Euteleostomi</taxon>
        <taxon>Amphibia</taxon>
        <taxon>Batrachia</taxon>
        <taxon>Anura</taxon>
        <taxon>Pelobatoidea</taxon>
        <taxon>Megophryidae</taxon>
        <taxon>Leptobrachium</taxon>
    </lineage>
</organism>